<accession>A0AAV7S637</accession>
<dbReference type="AlphaFoldDB" id="A0AAV7S637"/>
<name>A0AAV7S637_PLEWA</name>
<dbReference type="Proteomes" id="UP001066276">
    <property type="component" value="Chromosome 4_2"/>
</dbReference>
<organism evidence="1 2">
    <name type="scientific">Pleurodeles waltl</name>
    <name type="common">Iberian ribbed newt</name>
    <dbReference type="NCBI Taxonomy" id="8319"/>
    <lineage>
        <taxon>Eukaryota</taxon>
        <taxon>Metazoa</taxon>
        <taxon>Chordata</taxon>
        <taxon>Craniata</taxon>
        <taxon>Vertebrata</taxon>
        <taxon>Euteleostomi</taxon>
        <taxon>Amphibia</taxon>
        <taxon>Batrachia</taxon>
        <taxon>Caudata</taxon>
        <taxon>Salamandroidea</taxon>
        <taxon>Salamandridae</taxon>
        <taxon>Pleurodelinae</taxon>
        <taxon>Pleurodeles</taxon>
    </lineage>
</organism>
<reference evidence="1" key="1">
    <citation type="journal article" date="2022" name="bioRxiv">
        <title>Sequencing and chromosome-scale assembly of the giantPleurodeles waltlgenome.</title>
        <authorList>
            <person name="Brown T."/>
            <person name="Elewa A."/>
            <person name="Iarovenko S."/>
            <person name="Subramanian E."/>
            <person name="Araus A.J."/>
            <person name="Petzold A."/>
            <person name="Susuki M."/>
            <person name="Suzuki K.-i.T."/>
            <person name="Hayashi T."/>
            <person name="Toyoda A."/>
            <person name="Oliveira C."/>
            <person name="Osipova E."/>
            <person name="Leigh N.D."/>
            <person name="Simon A."/>
            <person name="Yun M.H."/>
        </authorList>
    </citation>
    <scope>NUCLEOTIDE SEQUENCE</scope>
    <source>
        <strain evidence="1">20211129_DDA</strain>
        <tissue evidence="1">Liver</tissue>
    </source>
</reference>
<evidence type="ECO:0000313" key="1">
    <source>
        <dbReference type="EMBL" id="KAJ1160246.1"/>
    </source>
</evidence>
<dbReference type="EMBL" id="JANPWB010000008">
    <property type="protein sequence ID" value="KAJ1160246.1"/>
    <property type="molecule type" value="Genomic_DNA"/>
</dbReference>
<gene>
    <name evidence="1" type="ORF">NDU88_000748</name>
</gene>
<comment type="caution">
    <text evidence="1">The sequence shown here is derived from an EMBL/GenBank/DDBJ whole genome shotgun (WGS) entry which is preliminary data.</text>
</comment>
<evidence type="ECO:0000313" key="2">
    <source>
        <dbReference type="Proteomes" id="UP001066276"/>
    </source>
</evidence>
<sequence>MDPRTDATAQQTGLFCPEYRAACPSPGAGCVTPAGTGTRDGDFNKCGEHSRHPCLHLAAPGTALAGLGKAGEGRERNVSVVTNACPSPYLSAADSKLLREGQEFNPVM</sequence>
<protein>
    <submittedName>
        <fullName evidence="1">Uncharacterized protein</fullName>
    </submittedName>
</protein>
<keyword evidence="2" id="KW-1185">Reference proteome</keyword>
<proteinExistence type="predicted"/>